<keyword evidence="4 7" id="KW-0442">Lipid degradation</keyword>
<keyword evidence="3 7" id="KW-0378">Hydrolase</keyword>
<evidence type="ECO:0000256" key="5">
    <source>
        <dbReference type="ARBA" id="ARBA00023098"/>
    </source>
</evidence>
<keyword evidence="11" id="KW-1185">Reference proteome</keyword>
<dbReference type="FunFam" id="3.40.50.1820:FF:000057">
    <property type="entry name" value="Lipase"/>
    <property type="match status" value="1"/>
</dbReference>
<accession>A0AAU9K5U3</accession>
<feature type="active site" description="Charge relay system" evidence="8">
    <location>
        <position position="362"/>
    </location>
</feature>
<dbReference type="InterPro" id="IPR025483">
    <property type="entry name" value="Lipase_euk"/>
</dbReference>
<dbReference type="Pfam" id="PF04083">
    <property type="entry name" value="Abhydro_lipase"/>
    <property type="match status" value="1"/>
</dbReference>
<dbReference type="Proteomes" id="UP001162131">
    <property type="component" value="Unassembled WGS sequence"/>
</dbReference>
<reference evidence="10" key="1">
    <citation type="submission" date="2021-09" db="EMBL/GenBank/DDBJ databases">
        <authorList>
            <consortium name="AG Swart"/>
            <person name="Singh M."/>
            <person name="Singh A."/>
            <person name="Seah K."/>
            <person name="Emmerich C."/>
        </authorList>
    </citation>
    <scope>NUCLEOTIDE SEQUENCE</scope>
    <source>
        <strain evidence="10">ATCC30299</strain>
    </source>
</reference>
<feature type="active site" description="Nucleophile" evidence="8">
    <location>
        <position position="161"/>
    </location>
</feature>
<evidence type="ECO:0000259" key="9">
    <source>
        <dbReference type="Pfam" id="PF04083"/>
    </source>
</evidence>
<evidence type="ECO:0000256" key="3">
    <source>
        <dbReference type="ARBA" id="ARBA00022801"/>
    </source>
</evidence>
<evidence type="ECO:0000313" key="10">
    <source>
        <dbReference type="EMBL" id="CAG9334944.1"/>
    </source>
</evidence>
<dbReference type="GO" id="GO:0016042">
    <property type="term" value="P:lipid catabolic process"/>
    <property type="evidence" value="ECO:0007669"/>
    <property type="project" value="UniProtKB-KW"/>
</dbReference>
<dbReference type="PANTHER" id="PTHR11005">
    <property type="entry name" value="LYSOSOMAL ACID LIPASE-RELATED"/>
    <property type="match status" value="1"/>
</dbReference>
<evidence type="ECO:0000256" key="1">
    <source>
        <dbReference type="ARBA" id="ARBA00010701"/>
    </source>
</evidence>
<dbReference type="InterPro" id="IPR006693">
    <property type="entry name" value="AB_hydrolase_lipase"/>
</dbReference>
<dbReference type="GO" id="GO:0016788">
    <property type="term" value="F:hydrolase activity, acting on ester bonds"/>
    <property type="evidence" value="ECO:0007669"/>
    <property type="project" value="InterPro"/>
</dbReference>
<evidence type="ECO:0000313" key="11">
    <source>
        <dbReference type="Proteomes" id="UP001162131"/>
    </source>
</evidence>
<evidence type="ECO:0000256" key="4">
    <source>
        <dbReference type="ARBA" id="ARBA00022963"/>
    </source>
</evidence>
<dbReference type="PIRSF" id="PIRSF000862">
    <property type="entry name" value="Steryl_ester_lip"/>
    <property type="match status" value="1"/>
</dbReference>
<organism evidence="10 11">
    <name type="scientific">Blepharisma stoltei</name>
    <dbReference type="NCBI Taxonomy" id="1481888"/>
    <lineage>
        <taxon>Eukaryota</taxon>
        <taxon>Sar</taxon>
        <taxon>Alveolata</taxon>
        <taxon>Ciliophora</taxon>
        <taxon>Postciliodesmatophora</taxon>
        <taxon>Heterotrichea</taxon>
        <taxon>Heterotrichida</taxon>
        <taxon>Blepharismidae</taxon>
        <taxon>Blepharisma</taxon>
    </lineage>
</organism>
<dbReference type="EMBL" id="CAJZBQ010000060">
    <property type="protein sequence ID" value="CAG9334944.1"/>
    <property type="molecule type" value="Genomic_DNA"/>
</dbReference>
<name>A0AAU9K5U3_9CILI</name>
<comment type="similarity">
    <text evidence="1 7">Belongs to the AB hydrolase superfamily. Lipase family.</text>
</comment>
<protein>
    <recommendedName>
        <fullName evidence="7">Lipase</fullName>
    </recommendedName>
</protein>
<feature type="active site" description="Charge relay system" evidence="8">
    <location>
        <position position="331"/>
    </location>
</feature>
<comment type="caution">
    <text evidence="10">The sequence shown here is derived from an EMBL/GenBank/DDBJ whole genome shotgun (WGS) entry which is preliminary data.</text>
</comment>
<keyword evidence="6" id="KW-0325">Glycoprotein</keyword>
<feature type="domain" description="Partial AB-hydrolase lipase" evidence="9">
    <location>
        <begin position="27"/>
        <end position="86"/>
    </location>
</feature>
<proteinExistence type="inferred from homology"/>
<dbReference type="SUPFAM" id="SSF53474">
    <property type="entry name" value="alpha/beta-Hydrolases"/>
    <property type="match status" value="1"/>
</dbReference>
<evidence type="ECO:0000256" key="7">
    <source>
        <dbReference type="PIRNR" id="PIRNR000862"/>
    </source>
</evidence>
<dbReference type="Gene3D" id="3.40.50.1820">
    <property type="entry name" value="alpha/beta hydrolase"/>
    <property type="match status" value="1"/>
</dbReference>
<evidence type="ECO:0000256" key="6">
    <source>
        <dbReference type="ARBA" id="ARBA00023180"/>
    </source>
</evidence>
<keyword evidence="2" id="KW-0732">Signal</keyword>
<dbReference type="AlphaFoldDB" id="A0AAU9K5U3"/>
<sequence>MFLQLFLLCASVSALKEEDPDVHRNFMQVCVAHGYQAQSYQVTTADGYILTLFRIPGKTDEPITSGKPVAFLQHGLLDLSDTWIMNEPAPGFILADAGFDVWFGNSRGSFHSLGHVKWNPWIHSDYWDFTWQHMAEYDIPAVIPFVLNQTGQKKLTYVGHSQGTLQMFAHLAEDPSFMKYINIFIALAPVGTVRYLDIDFFNLLKRIPYFDTLDVLGIHSFLQNANAPGINYVFCDVLPDVCEGVAEALSDSKVSEDNTERFPVILSHEPGGTSVFNMMHWQQMTNYLFSKMEKYDYGSVGNLYHYGSIFPPTYDISKIPGPIALFFGIYDRLADPKDGDWLRKNLNSKSIVYLNTTMPFGHLTYLWGKDLSYLNTVISLAKQYSTSSEDN</sequence>
<dbReference type="InterPro" id="IPR029058">
    <property type="entry name" value="AB_hydrolase_fold"/>
</dbReference>
<keyword evidence="5" id="KW-0443">Lipid metabolism</keyword>
<evidence type="ECO:0000256" key="2">
    <source>
        <dbReference type="ARBA" id="ARBA00022729"/>
    </source>
</evidence>
<gene>
    <name evidence="10" type="ORF">BSTOLATCC_MIC62525</name>
</gene>
<evidence type="ECO:0000256" key="8">
    <source>
        <dbReference type="PIRSR" id="PIRSR000862-1"/>
    </source>
</evidence>